<dbReference type="EMBL" id="FNCV01000001">
    <property type="protein sequence ID" value="SDG38707.1"/>
    <property type="molecule type" value="Genomic_DNA"/>
</dbReference>
<dbReference type="Proteomes" id="UP000217076">
    <property type="component" value="Unassembled WGS sequence"/>
</dbReference>
<dbReference type="STRING" id="83401.SAMN05421742_101101"/>
<proteinExistence type="predicted"/>
<dbReference type="InterPro" id="IPR027417">
    <property type="entry name" value="P-loop_NTPase"/>
</dbReference>
<feature type="domain" description="Sulphotransferase Stf0" evidence="2">
    <location>
        <begin position="441"/>
        <end position="590"/>
    </location>
</feature>
<dbReference type="AlphaFoldDB" id="A0A1G7TTU9"/>
<keyword evidence="3" id="KW-0808">Transferase</keyword>
<organism evidence="3 4">
    <name type="scientific">Roseospirillum parvum</name>
    <dbReference type="NCBI Taxonomy" id="83401"/>
    <lineage>
        <taxon>Bacteria</taxon>
        <taxon>Pseudomonadati</taxon>
        <taxon>Pseudomonadota</taxon>
        <taxon>Alphaproteobacteria</taxon>
        <taxon>Rhodospirillales</taxon>
        <taxon>Rhodospirillaceae</taxon>
        <taxon>Roseospirillum</taxon>
    </lineage>
</organism>
<dbReference type="SUPFAM" id="SSF52540">
    <property type="entry name" value="P-loop containing nucleoside triphosphate hydrolases"/>
    <property type="match status" value="1"/>
</dbReference>
<name>A0A1G7TTU9_9PROT</name>
<dbReference type="Pfam" id="PF09037">
    <property type="entry name" value="Sulphotransf"/>
    <property type="match status" value="2"/>
</dbReference>
<dbReference type="Gene3D" id="3.40.50.300">
    <property type="entry name" value="P-loop containing nucleotide triphosphate hydrolases"/>
    <property type="match status" value="1"/>
</dbReference>
<evidence type="ECO:0000256" key="1">
    <source>
        <dbReference type="SAM" id="MobiDB-lite"/>
    </source>
</evidence>
<dbReference type="InterPro" id="IPR024628">
    <property type="entry name" value="Sulfotransferase_Stf0_dom"/>
</dbReference>
<evidence type="ECO:0000259" key="2">
    <source>
        <dbReference type="Pfam" id="PF09037"/>
    </source>
</evidence>
<feature type="domain" description="Sulphotransferase Stf0" evidence="2">
    <location>
        <begin position="395"/>
        <end position="424"/>
    </location>
</feature>
<keyword evidence="4" id="KW-1185">Reference proteome</keyword>
<reference evidence="4" key="1">
    <citation type="submission" date="2016-10" db="EMBL/GenBank/DDBJ databases">
        <authorList>
            <person name="Varghese N."/>
            <person name="Submissions S."/>
        </authorList>
    </citation>
    <scope>NUCLEOTIDE SEQUENCE [LARGE SCALE GENOMIC DNA]</scope>
    <source>
        <strain evidence="4">930I</strain>
    </source>
</reference>
<dbReference type="GO" id="GO:0016740">
    <property type="term" value="F:transferase activity"/>
    <property type="evidence" value="ECO:0007669"/>
    <property type="project" value="UniProtKB-KW"/>
</dbReference>
<evidence type="ECO:0000313" key="4">
    <source>
        <dbReference type="Proteomes" id="UP000217076"/>
    </source>
</evidence>
<sequence length="691" mass="77641">MAKTPAVGDLAYELLGLAAQKALEPNLATFALLDIDTYHKAALLTLCPFIDYLVVAKPTASLTLFQSAFWHEGTPPGPWAERLRTLDRVLLMETLERLDIRLRDLAERTASPALFDVPDLERPKLWKTLSDAGLEPDRWFVTLHVRQNAYRPLPGGIAHRSIEHLERYEALVHHIIDHQGGQVVLLGDPGMRFPPTLERPGVVPLYRHADSFLAQMLALSACRYMVNTESGPNILGLGYDVPMAMTNYVSLLPIEWAEHHLFLTKRMALGSQWVCDREALDIGLLRRVPDKEVIKLFRRGVIRLDERDASELIAAADWMHRRTAGLKTGKPRPSLFNPDAPPIGQKRQARPTDYRFLGDALAAEKTDKGVAMPTVRSLPDPLAWQAIGEAHQRLVICATQSSGSKMLCNMLKASGVAGAPEEHLYWWIREKTSLQEAVENGTQDGVFGVKVMASYVSMLSRRLGEIGVPCTGGDPFFSIFQNSAWIYLLRRDSLRQAISRFTNRISRAKDIDLYDFSSKDRAVTFDHPTIYAIIHFELDLERLFWDLWFRRHGIAPVVLVYEDICREPALIEQAMVRLGLPATTLPAPETRLESSPLNDWFHDLYRAVEALKDTPPATPAAARAALEATLEAPPRDLPADLIARDLEAAAANLMDHKRRWASPQRPWSFFMADFVPALAELMAWAQTPSRS</sequence>
<feature type="region of interest" description="Disordered" evidence="1">
    <location>
        <begin position="329"/>
        <end position="348"/>
    </location>
</feature>
<gene>
    <name evidence="3" type="ORF">SAMN05421742_101101</name>
</gene>
<dbReference type="InterPro" id="IPR030808">
    <property type="entry name" value="Glycosyl_04372"/>
</dbReference>
<evidence type="ECO:0000313" key="3">
    <source>
        <dbReference type="EMBL" id="SDG38707.1"/>
    </source>
</evidence>
<protein>
    <submittedName>
        <fullName evidence="3">Putative glycosyltransferase, TIGR04372 family</fullName>
    </submittedName>
</protein>
<dbReference type="NCBIfam" id="TIGR04372">
    <property type="entry name" value="glycosyl_04372"/>
    <property type="match status" value="1"/>
</dbReference>
<accession>A0A1G7TTU9</accession>